<feature type="non-terminal residue" evidence="1">
    <location>
        <position position="1"/>
    </location>
</feature>
<comment type="caution">
    <text evidence="1">The sequence shown here is derived from an EMBL/GenBank/DDBJ whole genome shotgun (WGS) entry which is preliminary data.</text>
</comment>
<name>A0A699WR38_TANCI</name>
<dbReference type="AlphaFoldDB" id="A0A699WR38"/>
<accession>A0A699WR38</accession>
<organism evidence="1">
    <name type="scientific">Tanacetum cinerariifolium</name>
    <name type="common">Dalmatian daisy</name>
    <name type="synonym">Chrysanthemum cinerariifolium</name>
    <dbReference type="NCBI Taxonomy" id="118510"/>
    <lineage>
        <taxon>Eukaryota</taxon>
        <taxon>Viridiplantae</taxon>
        <taxon>Streptophyta</taxon>
        <taxon>Embryophyta</taxon>
        <taxon>Tracheophyta</taxon>
        <taxon>Spermatophyta</taxon>
        <taxon>Magnoliopsida</taxon>
        <taxon>eudicotyledons</taxon>
        <taxon>Gunneridae</taxon>
        <taxon>Pentapetalae</taxon>
        <taxon>asterids</taxon>
        <taxon>campanulids</taxon>
        <taxon>Asterales</taxon>
        <taxon>Asteraceae</taxon>
        <taxon>Asteroideae</taxon>
        <taxon>Anthemideae</taxon>
        <taxon>Anthemidinae</taxon>
        <taxon>Tanacetum</taxon>
    </lineage>
</organism>
<feature type="non-terminal residue" evidence="1">
    <location>
        <position position="134"/>
    </location>
</feature>
<evidence type="ECO:0000313" key="1">
    <source>
        <dbReference type="EMBL" id="GFD47181.1"/>
    </source>
</evidence>
<reference evidence="1" key="1">
    <citation type="journal article" date="2019" name="Sci. Rep.">
        <title>Draft genome of Tanacetum cinerariifolium, the natural source of mosquito coil.</title>
        <authorList>
            <person name="Yamashiro T."/>
            <person name="Shiraishi A."/>
            <person name="Satake H."/>
            <person name="Nakayama K."/>
        </authorList>
    </citation>
    <scope>NUCLEOTIDE SEQUENCE</scope>
</reference>
<protein>
    <submittedName>
        <fullName evidence="1">Uncharacterized protein</fullName>
    </submittedName>
</protein>
<gene>
    <name evidence="1" type="ORF">Tci_919150</name>
</gene>
<dbReference type="EMBL" id="BKCJ011693110">
    <property type="protein sequence ID" value="GFD47181.1"/>
    <property type="molecule type" value="Genomic_DNA"/>
</dbReference>
<proteinExistence type="predicted"/>
<sequence length="134" mass="14380">GLEFGEVVGEAFAHVVQQQVGVRADHLVGELRLCSVGRGRELRRVALLATGLEKQVLAGQDLRTGHVTARGHAQVAGVERDQPQDVVTDFRLAIGALAIGRVKAGRLRRCAVIHCLEARGQPHVAREGMGILLL</sequence>